<sequence length="192" mass="21132">MPHDHHRHHRHGEAIEGRASRTYNRLARLLMKSQYRRIAADIAAAAPEGAALLDVGTGPGLLLRSLAAVRPDLRLAGIDISADMTAHAARNLADLPAAPDLRTADVAALPFDDGAFDLVVTTYSSHHWSDPETGAAEIERVLRDGGRLLDYDFPRAPFEAFADTLAETGRTSFRSPWSLLMKTTRFEAEKRR</sequence>
<gene>
    <name evidence="2" type="ORF">GFD30_14270</name>
</gene>
<proteinExistence type="predicted"/>
<dbReference type="PANTHER" id="PTHR43591">
    <property type="entry name" value="METHYLTRANSFERASE"/>
    <property type="match status" value="1"/>
</dbReference>
<dbReference type="EMBL" id="WIAO01000016">
    <property type="protein sequence ID" value="MQM26726.1"/>
    <property type="molecule type" value="Genomic_DNA"/>
</dbReference>
<keyword evidence="2" id="KW-0808">Transferase</keyword>
<dbReference type="AlphaFoldDB" id="A0A6L5GAW0"/>
<dbReference type="Proteomes" id="UP000477750">
    <property type="component" value="Unassembled WGS sequence"/>
</dbReference>
<comment type="caution">
    <text evidence="2">The sequence shown here is derived from an EMBL/GenBank/DDBJ whole genome shotgun (WGS) entry which is preliminary data.</text>
</comment>
<dbReference type="RefSeq" id="WP_153025884.1">
    <property type="nucleotide sequence ID" value="NZ_WIAO01000016.1"/>
</dbReference>
<reference evidence="2 3" key="1">
    <citation type="submission" date="2019-10" db="EMBL/GenBank/DDBJ databases">
        <title>Glycomyces albidus sp. nov., a novel actinomycete isolated from rhizosphere soil of wheat (Triticum aestivum L.).</title>
        <authorList>
            <person name="Qian L."/>
        </authorList>
    </citation>
    <scope>NUCLEOTIDE SEQUENCE [LARGE SCALE GENOMIC DNA]</scope>
    <source>
        <strain evidence="2 3">NEAU-7082</strain>
    </source>
</reference>
<protein>
    <submittedName>
        <fullName evidence="2">Methyltransferase domain-containing protein</fullName>
    </submittedName>
</protein>
<keyword evidence="2" id="KW-0489">Methyltransferase</keyword>
<feature type="domain" description="Methyltransferase type 11" evidence="1">
    <location>
        <begin position="53"/>
        <end position="149"/>
    </location>
</feature>
<evidence type="ECO:0000259" key="1">
    <source>
        <dbReference type="Pfam" id="PF08241"/>
    </source>
</evidence>
<evidence type="ECO:0000313" key="2">
    <source>
        <dbReference type="EMBL" id="MQM26726.1"/>
    </source>
</evidence>
<dbReference type="Pfam" id="PF08241">
    <property type="entry name" value="Methyltransf_11"/>
    <property type="match status" value="1"/>
</dbReference>
<dbReference type="InterPro" id="IPR029063">
    <property type="entry name" value="SAM-dependent_MTases_sf"/>
</dbReference>
<organism evidence="2 3">
    <name type="scientific">Glycomyces albidus</name>
    <dbReference type="NCBI Taxonomy" id="2656774"/>
    <lineage>
        <taxon>Bacteria</taxon>
        <taxon>Bacillati</taxon>
        <taxon>Actinomycetota</taxon>
        <taxon>Actinomycetes</taxon>
        <taxon>Glycomycetales</taxon>
        <taxon>Glycomycetaceae</taxon>
        <taxon>Glycomyces</taxon>
    </lineage>
</organism>
<dbReference type="GO" id="GO:0008757">
    <property type="term" value="F:S-adenosylmethionine-dependent methyltransferase activity"/>
    <property type="evidence" value="ECO:0007669"/>
    <property type="project" value="InterPro"/>
</dbReference>
<dbReference type="GO" id="GO:0032259">
    <property type="term" value="P:methylation"/>
    <property type="evidence" value="ECO:0007669"/>
    <property type="project" value="UniProtKB-KW"/>
</dbReference>
<dbReference type="SUPFAM" id="SSF53335">
    <property type="entry name" value="S-adenosyl-L-methionine-dependent methyltransferases"/>
    <property type="match status" value="1"/>
</dbReference>
<evidence type="ECO:0000313" key="3">
    <source>
        <dbReference type="Proteomes" id="UP000477750"/>
    </source>
</evidence>
<dbReference type="CDD" id="cd02440">
    <property type="entry name" value="AdoMet_MTases"/>
    <property type="match status" value="1"/>
</dbReference>
<dbReference type="Gene3D" id="3.40.50.150">
    <property type="entry name" value="Vaccinia Virus protein VP39"/>
    <property type="match status" value="1"/>
</dbReference>
<accession>A0A6L5GAW0</accession>
<dbReference type="InterPro" id="IPR013216">
    <property type="entry name" value="Methyltransf_11"/>
</dbReference>
<name>A0A6L5GAW0_9ACTN</name>
<keyword evidence="3" id="KW-1185">Reference proteome</keyword>